<proteinExistence type="predicted"/>
<accession>A0A0F8Y5T8</accession>
<dbReference type="EMBL" id="LAZR01068500">
    <property type="protein sequence ID" value="KKK49519.1"/>
    <property type="molecule type" value="Genomic_DNA"/>
</dbReference>
<dbReference type="AlphaFoldDB" id="A0A0F8Y5T8"/>
<protein>
    <recommendedName>
        <fullName evidence="2">N-acetyltransferase domain-containing protein</fullName>
    </recommendedName>
</protein>
<reference evidence="1" key="1">
    <citation type="journal article" date="2015" name="Nature">
        <title>Complex archaea that bridge the gap between prokaryotes and eukaryotes.</title>
        <authorList>
            <person name="Spang A."/>
            <person name="Saw J.H."/>
            <person name="Jorgensen S.L."/>
            <person name="Zaremba-Niedzwiedzka K."/>
            <person name="Martijn J."/>
            <person name="Lind A.E."/>
            <person name="van Eijk R."/>
            <person name="Schleper C."/>
            <person name="Guy L."/>
            <person name="Ettema T.J."/>
        </authorList>
    </citation>
    <scope>NUCLEOTIDE SEQUENCE</scope>
</reference>
<feature type="non-terminal residue" evidence="1">
    <location>
        <position position="1"/>
    </location>
</feature>
<organism evidence="1">
    <name type="scientific">marine sediment metagenome</name>
    <dbReference type="NCBI Taxonomy" id="412755"/>
    <lineage>
        <taxon>unclassified sequences</taxon>
        <taxon>metagenomes</taxon>
        <taxon>ecological metagenomes</taxon>
    </lineage>
</organism>
<gene>
    <name evidence="1" type="ORF">LCGC14_3134250</name>
</gene>
<evidence type="ECO:0008006" key="2">
    <source>
        <dbReference type="Google" id="ProtNLM"/>
    </source>
</evidence>
<name>A0A0F8Y5T8_9ZZZZ</name>
<sequence>DCTLGAVLIYKKEQELIGSLPVLPKRKRLKISTMKVSHVGHKIGELLLRKLFELAIRNKIYEIYLSHFTKEIDYLVDLIQEFGFEKASILNHEWAKIPEDVYLKKLIIDDEDISGLLPFQISKYYFPNLYDGMRVKKHIIPIQPQYFERLFTDYPGRQTTLNEHAGEFIVEGNTIKKAYLSHSSSKKLEAGDLLLFYRSIDLKSIVSLGVIENVFYDITNPHKIYSIVGKRTVYSLSEIEEIAQSPTTIILFNHHFYFKKPINYETLLRLNVIRGPIQSIMEIDHDEYMIVKNRGGIDERFTFN</sequence>
<comment type="caution">
    <text evidence="1">The sequence shown here is derived from an EMBL/GenBank/DDBJ whole genome shotgun (WGS) entry which is preliminary data.</text>
</comment>
<evidence type="ECO:0000313" key="1">
    <source>
        <dbReference type="EMBL" id="KKK49519.1"/>
    </source>
</evidence>